<protein>
    <submittedName>
        <fullName evidence="2">Uncharacterized protein</fullName>
    </submittedName>
</protein>
<evidence type="ECO:0000313" key="2">
    <source>
        <dbReference type="EMBL" id="KZT29141.1"/>
    </source>
</evidence>
<reference evidence="2 3" key="1">
    <citation type="journal article" date="2016" name="Mol. Biol. Evol.">
        <title>Comparative Genomics of Early-Diverging Mushroom-Forming Fungi Provides Insights into the Origins of Lignocellulose Decay Capabilities.</title>
        <authorList>
            <person name="Nagy L.G."/>
            <person name="Riley R."/>
            <person name="Tritt A."/>
            <person name="Adam C."/>
            <person name="Daum C."/>
            <person name="Floudas D."/>
            <person name="Sun H."/>
            <person name="Yadav J.S."/>
            <person name="Pangilinan J."/>
            <person name="Larsson K.H."/>
            <person name="Matsuura K."/>
            <person name="Barry K."/>
            <person name="Labutti K."/>
            <person name="Kuo R."/>
            <person name="Ohm R.A."/>
            <person name="Bhattacharya S.S."/>
            <person name="Shirouzu T."/>
            <person name="Yoshinaga Y."/>
            <person name="Martin F.M."/>
            <person name="Grigoriev I.V."/>
            <person name="Hibbett D.S."/>
        </authorList>
    </citation>
    <scope>NUCLEOTIDE SEQUENCE [LARGE SCALE GENOMIC DNA]</scope>
    <source>
        <strain evidence="2 3">HHB14362 ss-1</strain>
    </source>
</reference>
<feature type="region of interest" description="Disordered" evidence="1">
    <location>
        <begin position="107"/>
        <end position="196"/>
    </location>
</feature>
<dbReference type="OrthoDB" id="5582146at2759"/>
<evidence type="ECO:0000256" key="1">
    <source>
        <dbReference type="SAM" id="MobiDB-lite"/>
    </source>
</evidence>
<dbReference type="AlphaFoldDB" id="A0A165V4D9"/>
<evidence type="ECO:0000313" key="3">
    <source>
        <dbReference type="Proteomes" id="UP000076761"/>
    </source>
</evidence>
<keyword evidence="3" id="KW-1185">Reference proteome</keyword>
<name>A0A165V4D9_9AGAM</name>
<proteinExistence type="predicted"/>
<feature type="compositionally biased region" description="Basic residues" evidence="1">
    <location>
        <begin position="110"/>
        <end position="121"/>
    </location>
</feature>
<dbReference type="InParanoid" id="A0A165V4D9"/>
<sequence>MASVTGHSASPPGTVGYFPDLLARLQTAAPSLPLEPVIFQSLLLCLVAGEKDLILRTKEEDTNVVQKITASILTSVFGFTTQKVKYKSKRSPSEFLRSFFLSQPSASASSRKKRSSSRKSHSTITSTTFLPRSSSNPSELAASGPNLFNPSDQSHNGTPTTTSSLLGPVRNRDEQHSEVSFNTTPDTVRRRAKTRPPVAKALADSDSAIASPFTPLALPRAVVISGLEHVGLPAQRAFMQMLADKRIVLDDDEGEVWNLPGDFIVVYVCPWDERERPSIHNGLLDRFAMSANITVANNIRDSILSHHPRSRYDMDSSGPSVMPSMLPSSELAILRSLAANPSLVHLHPALSLYIADLFAATRHHPELDGTLLTRRAHIDVEDLVRAHRVIFGDSTGTDLIRLTTGEKTTEEWEDAQSHARSRNVTSSTRTEDYEIDDMTTVRVSWEWKEGDGGGDVVGKLGERSRSEADHEDPLDQEDQDQADREVMDVSEVDVAKVLPRVVSHRVRVRDGPQEEILGNIMFCAVGPPPTYKAPEGDLEWEKRTVKEIIVEVLADV</sequence>
<feature type="region of interest" description="Disordered" evidence="1">
    <location>
        <begin position="410"/>
        <end position="431"/>
    </location>
</feature>
<feature type="compositionally biased region" description="Polar residues" evidence="1">
    <location>
        <begin position="146"/>
        <end position="165"/>
    </location>
</feature>
<dbReference type="Proteomes" id="UP000076761">
    <property type="component" value="Unassembled WGS sequence"/>
</dbReference>
<dbReference type="EMBL" id="KV425555">
    <property type="protein sequence ID" value="KZT29141.1"/>
    <property type="molecule type" value="Genomic_DNA"/>
</dbReference>
<organism evidence="2 3">
    <name type="scientific">Neolentinus lepideus HHB14362 ss-1</name>
    <dbReference type="NCBI Taxonomy" id="1314782"/>
    <lineage>
        <taxon>Eukaryota</taxon>
        <taxon>Fungi</taxon>
        <taxon>Dikarya</taxon>
        <taxon>Basidiomycota</taxon>
        <taxon>Agaricomycotina</taxon>
        <taxon>Agaricomycetes</taxon>
        <taxon>Gloeophyllales</taxon>
        <taxon>Gloeophyllaceae</taxon>
        <taxon>Neolentinus</taxon>
    </lineage>
</organism>
<gene>
    <name evidence="2" type="ORF">NEOLEDRAFT_1145428</name>
</gene>
<feature type="compositionally biased region" description="Basic and acidic residues" evidence="1">
    <location>
        <begin position="460"/>
        <end position="473"/>
    </location>
</feature>
<feature type="compositionally biased region" description="Polar residues" evidence="1">
    <location>
        <begin position="129"/>
        <end position="138"/>
    </location>
</feature>
<accession>A0A165V4D9</accession>
<feature type="region of interest" description="Disordered" evidence="1">
    <location>
        <begin position="452"/>
        <end position="483"/>
    </location>
</feature>